<feature type="transmembrane region" description="Helical" evidence="1">
    <location>
        <begin position="44"/>
        <end position="61"/>
    </location>
</feature>
<feature type="transmembrane region" description="Helical" evidence="1">
    <location>
        <begin position="106"/>
        <end position="128"/>
    </location>
</feature>
<dbReference type="Proteomes" id="UP000307592">
    <property type="component" value="Unassembled WGS sequence"/>
</dbReference>
<feature type="transmembrane region" description="Helical" evidence="1">
    <location>
        <begin position="140"/>
        <end position="167"/>
    </location>
</feature>
<keyword evidence="1" id="KW-1133">Transmembrane helix</keyword>
<proteinExistence type="predicted"/>
<feature type="transmembrane region" description="Helical" evidence="1">
    <location>
        <begin position="316"/>
        <end position="331"/>
    </location>
</feature>
<protein>
    <recommendedName>
        <fullName evidence="4">EpsG family protein</fullName>
    </recommendedName>
</protein>
<feature type="transmembrane region" description="Helical" evidence="1">
    <location>
        <begin position="276"/>
        <end position="296"/>
    </location>
</feature>
<feature type="transmembrane region" description="Helical" evidence="1">
    <location>
        <begin position="245"/>
        <end position="264"/>
    </location>
</feature>
<sequence>MNFINVSDYILIKQETIPKDFFILSIFIYTFLLLTINIYNRIAASFLFFCLLICLSMYFPLNGPDKGSYQEIFGHLKSFSDVFQYTNTVDSPVYYFFNILTKKIGISTYLFFTIQNILITISLTYIAIKLRNGIYISLSLFFTHLLVPFSTRIHLLTLLCIFIFISYKKITRYFTSILLFGIHPMGSILPLLVFNSEDIRFKIKLKNIIILFIIFSTALWGYDFLYSKFEQYVYNSSMYTNESSGLGISFIINIYLAVVCYLTLGNYLKGIDKIVILLPSLLSLLTVFSPMFNRLLFPSDLMIVLLFLKYQKEPKILFLIIWVLLSSLRFYKNFLGNGYYIL</sequence>
<evidence type="ECO:0000313" key="3">
    <source>
        <dbReference type="Proteomes" id="UP000307592"/>
    </source>
</evidence>
<reference evidence="2 3" key="1">
    <citation type="submission" date="2019-01" db="EMBL/GenBank/DDBJ databases">
        <title>Draft genome assembly of Photorhabdus luminescens subsp. sonorensis Caborca.</title>
        <authorList>
            <person name="Duong D.A."/>
            <person name="Espinosa-Artiles P."/>
            <person name="Orozco R.A."/>
            <person name="Molnar I."/>
            <person name="Stock P."/>
        </authorList>
    </citation>
    <scope>NUCLEOTIDE SEQUENCE [LARGE SCALE GENOMIC DNA]</scope>
    <source>
        <strain evidence="2 3">Caborca</strain>
    </source>
</reference>
<feature type="transmembrane region" description="Helical" evidence="1">
    <location>
        <begin position="173"/>
        <end position="193"/>
    </location>
</feature>
<evidence type="ECO:0000256" key="1">
    <source>
        <dbReference type="SAM" id="Phobius"/>
    </source>
</evidence>
<organism evidence="2 3">
    <name type="scientific">Photorhabdus luminescens subsp. sonorensis</name>
    <dbReference type="NCBI Taxonomy" id="1173677"/>
    <lineage>
        <taxon>Bacteria</taxon>
        <taxon>Pseudomonadati</taxon>
        <taxon>Pseudomonadota</taxon>
        <taxon>Gammaproteobacteria</taxon>
        <taxon>Enterobacterales</taxon>
        <taxon>Morganellaceae</taxon>
        <taxon>Photorhabdus</taxon>
    </lineage>
</organism>
<feature type="transmembrane region" description="Helical" evidence="1">
    <location>
        <begin position="205"/>
        <end position="225"/>
    </location>
</feature>
<evidence type="ECO:0008006" key="4">
    <source>
        <dbReference type="Google" id="ProtNLM"/>
    </source>
</evidence>
<name>A0A5C4RMS9_PHOLU</name>
<evidence type="ECO:0000313" key="2">
    <source>
        <dbReference type="EMBL" id="TNH45198.1"/>
    </source>
</evidence>
<dbReference type="EMBL" id="SBIJ01000001">
    <property type="protein sequence ID" value="TNH45198.1"/>
    <property type="molecule type" value="Genomic_DNA"/>
</dbReference>
<dbReference type="AlphaFoldDB" id="A0A5C4RMS9"/>
<keyword evidence="1" id="KW-0472">Membrane</keyword>
<feature type="transmembrane region" description="Helical" evidence="1">
    <location>
        <begin position="21"/>
        <end position="39"/>
    </location>
</feature>
<keyword evidence="1" id="KW-0812">Transmembrane</keyword>
<gene>
    <name evidence="2" type="ORF">EP164_00450</name>
</gene>
<comment type="caution">
    <text evidence="2">The sequence shown here is derived from an EMBL/GenBank/DDBJ whole genome shotgun (WGS) entry which is preliminary data.</text>
</comment>
<accession>A0A5C4RMS9</accession>